<dbReference type="Proteomes" id="UP000317122">
    <property type="component" value="Unassembled WGS sequence"/>
</dbReference>
<protein>
    <submittedName>
        <fullName evidence="1">Uncharacterized protein</fullName>
    </submittedName>
</protein>
<gene>
    <name evidence="1" type="ORF">IQ26_04836</name>
</gene>
<reference evidence="1 2" key="1">
    <citation type="journal article" date="2015" name="Stand. Genomic Sci.">
        <title>Genomic Encyclopedia of Bacterial and Archaeal Type Strains, Phase III: the genomes of soil and plant-associated and newly described type strains.</title>
        <authorList>
            <person name="Whitman W.B."/>
            <person name="Woyke T."/>
            <person name="Klenk H.P."/>
            <person name="Zhou Y."/>
            <person name="Lilburn T.G."/>
            <person name="Beck B.J."/>
            <person name="De Vos P."/>
            <person name="Vandamme P."/>
            <person name="Eisen J.A."/>
            <person name="Garrity G."/>
            <person name="Hugenholtz P."/>
            <person name="Kyrpides N.C."/>
        </authorList>
    </citation>
    <scope>NUCLEOTIDE SEQUENCE [LARGE SCALE GENOMIC DNA]</scope>
    <source>
        <strain evidence="1 2">CGMCC 1.2546</strain>
    </source>
</reference>
<evidence type="ECO:0000313" key="2">
    <source>
        <dbReference type="Proteomes" id="UP000317122"/>
    </source>
</evidence>
<evidence type="ECO:0000313" key="1">
    <source>
        <dbReference type="EMBL" id="TWI30020.1"/>
    </source>
</evidence>
<keyword evidence="2" id="KW-1185">Reference proteome</keyword>
<name>A0A562ND53_9HYPH</name>
<dbReference type="AlphaFoldDB" id="A0A562ND53"/>
<comment type="caution">
    <text evidence="1">The sequence shown here is derived from an EMBL/GenBank/DDBJ whole genome shotgun (WGS) entry which is preliminary data.</text>
</comment>
<accession>A0A562ND53</accession>
<proteinExistence type="predicted"/>
<dbReference type="EMBL" id="VLKT01000033">
    <property type="protein sequence ID" value="TWI30020.1"/>
    <property type="molecule type" value="Genomic_DNA"/>
</dbReference>
<organism evidence="1 2">
    <name type="scientific">Mesorhizobium tianshanense</name>
    <dbReference type="NCBI Taxonomy" id="39844"/>
    <lineage>
        <taxon>Bacteria</taxon>
        <taxon>Pseudomonadati</taxon>
        <taxon>Pseudomonadota</taxon>
        <taxon>Alphaproteobacteria</taxon>
        <taxon>Hyphomicrobiales</taxon>
        <taxon>Phyllobacteriaceae</taxon>
        <taxon>Mesorhizobium</taxon>
    </lineage>
</organism>
<sequence length="63" mass="7151">MSKAQLTLTTVGRFTSQTPPNLPLMEAIDWHRRRGEDISSLIFRTRDGAYFPSEVKRATTRAA</sequence>